<keyword evidence="4 15" id="KW-1003">Cell membrane</keyword>
<dbReference type="Gene3D" id="3.40.1110.10">
    <property type="entry name" value="Calcium-transporting ATPase, cytoplasmic domain N"/>
    <property type="match status" value="1"/>
</dbReference>
<evidence type="ECO:0000256" key="4">
    <source>
        <dbReference type="ARBA" id="ARBA00022475"/>
    </source>
</evidence>
<keyword evidence="13" id="KW-0406">Ion transport</keyword>
<dbReference type="InterPro" id="IPR027256">
    <property type="entry name" value="P-typ_ATPase_IB"/>
</dbReference>
<dbReference type="NCBIfam" id="TIGR01525">
    <property type="entry name" value="ATPase-IB_hvy"/>
    <property type="match status" value="1"/>
</dbReference>
<dbReference type="GO" id="GO:0043682">
    <property type="term" value="F:P-type divalent copper transporter activity"/>
    <property type="evidence" value="ECO:0007669"/>
    <property type="project" value="TreeGrafter"/>
</dbReference>
<evidence type="ECO:0000256" key="14">
    <source>
        <dbReference type="ARBA" id="ARBA00023136"/>
    </source>
</evidence>
<keyword evidence="11" id="KW-1278">Translocase</keyword>
<keyword evidence="7 15" id="KW-0479">Metal-binding</keyword>
<dbReference type="NCBIfam" id="TIGR01511">
    <property type="entry name" value="ATPase-IB1_Cu"/>
    <property type="match status" value="1"/>
</dbReference>
<dbReference type="PRINTS" id="PR00943">
    <property type="entry name" value="CUATPASE"/>
</dbReference>
<dbReference type="SUPFAM" id="SSF81665">
    <property type="entry name" value="Calcium ATPase, transmembrane domain M"/>
    <property type="match status" value="1"/>
</dbReference>
<reference evidence="17 18" key="1">
    <citation type="submission" date="2021-06" db="EMBL/GenBank/DDBJ databases">
        <authorList>
            <person name="Grouzdev D.S."/>
            <person name="Koziaeva V."/>
        </authorList>
    </citation>
    <scope>NUCLEOTIDE SEQUENCE [LARGE SCALE GENOMIC DNA]</scope>
    <source>
        <strain evidence="17 18">22</strain>
    </source>
</reference>
<dbReference type="Proteomes" id="UP000766595">
    <property type="component" value="Unassembled WGS sequence"/>
</dbReference>
<evidence type="ECO:0000256" key="7">
    <source>
        <dbReference type="ARBA" id="ARBA00022723"/>
    </source>
</evidence>
<dbReference type="InterPro" id="IPR023299">
    <property type="entry name" value="ATPase_P-typ_cyto_dom_N"/>
</dbReference>
<dbReference type="GO" id="GO:0005886">
    <property type="term" value="C:plasma membrane"/>
    <property type="evidence" value="ECO:0007669"/>
    <property type="project" value="UniProtKB-SubCell"/>
</dbReference>
<dbReference type="InterPro" id="IPR036412">
    <property type="entry name" value="HAD-like_sf"/>
</dbReference>
<dbReference type="SUPFAM" id="SSF55008">
    <property type="entry name" value="HMA, heavy metal-associated domain"/>
    <property type="match status" value="1"/>
</dbReference>
<keyword evidence="8 15" id="KW-0547">Nucleotide-binding</keyword>
<keyword evidence="10" id="KW-0460">Magnesium</keyword>
<dbReference type="PRINTS" id="PR00119">
    <property type="entry name" value="CATATPASE"/>
</dbReference>
<evidence type="ECO:0000256" key="2">
    <source>
        <dbReference type="ARBA" id="ARBA00006024"/>
    </source>
</evidence>
<dbReference type="InterPro" id="IPR023298">
    <property type="entry name" value="ATPase_P-typ_TM_dom_sf"/>
</dbReference>
<dbReference type="InterPro" id="IPR001757">
    <property type="entry name" value="P_typ_ATPase"/>
</dbReference>
<dbReference type="SUPFAM" id="SSF81653">
    <property type="entry name" value="Calcium ATPase, transduction domain A"/>
    <property type="match status" value="1"/>
</dbReference>
<dbReference type="Gene3D" id="2.70.150.10">
    <property type="entry name" value="Calcium-transporting ATPase, cytoplasmic transduction domain A"/>
    <property type="match status" value="1"/>
</dbReference>
<keyword evidence="9 15" id="KW-0067">ATP-binding</keyword>
<evidence type="ECO:0000259" key="16">
    <source>
        <dbReference type="PROSITE" id="PS50846"/>
    </source>
</evidence>
<evidence type="ECO:0000256" key="11">
    <source>
        <dbReference type="ARBA" id="ARBA00022967"/>
    </source>
</evidence>
<dbReference type="Pfam" id="PF00122">
    <property type="entry name" value="E1-E2_ATPase"/>
    <property type="match status" value="1"/>
</dbReference>
<dbReference type="GO" id="GO:0055070">
    <property type="term" value="P:copper ion homeostasis"/>
    <property type="evidence" value="ECO:0007669"/>
    <property type="project" value="TreeGrafter"/>
</dbReference>
<comment type="caution">
    <text evidence="17">The sequence shown here is derived from an EMBL/GenBank/DDBJ whole genome shotgun (WGS) entry which is preliminary data.</text>
</comment>
<evidence type="ECO:0000256" key="8">
    <source>
        <dbReference type="ARBA" id="ARBA00022741"/>
    </source>
</evidence>
<keyword evidence="18" id="KW-1185">Reference proteome</keyword>
<feature type="transmembrane region" description="Helical" evidence="15">
    <location>
        <begin position="397"/>
        <end position="419"/>
    </location>
</feature>
<feature type="transmembrane region" description="Helical" evidence="15">
    <location>
        <begin position="214"/>
        <end position="232"/>
    </location>
</feature>
<keyword evidence="5" id="KW-0597">Phosphoprotein</keyword>
<dbReference type="PANTHER" id="PTHR43520">
    <property type="entry name" value="ATP7, ISOFORM B"/>
    <property type="match status" value="1"/>
</dbReference>
<gene>
    <name evidence="17" type="primary">cadA</name>
    <name evidence="17" type="ORF">KL771_21190</name>
</gene>
<dbReference type="PROSITE" id="PS00154">
    <property type="entry name" value="ATPASE_E1_E2"/>
    <property type="match status" value="1"/>
</dbReference>
<accession>A0A947GD03</accession>
<evidence type="ECO:0000256" key="15">
    <source>
        <dbReference type="RuleBase" id="RU362081"/>
    </source>
</evidence>
<evidence type="ECO:0000256" key="5">
    <source>
        <dbReference type="ARBA" id="ARBA00022553"/>
    </source>
</evidence>
<dbReference type="RefSeq" id="WP_261970511.1">
    <property type="nucleotide sequence ID" value="NZ_JAHHZF010000011.1"/>
</dbReference>
<dbReference type="NCBIfam" id="TIGR01512">
    <property type="entry name" value="ATPase-IB2_Cd"/>
    <property type="match status" value="1"/>
</dbReference>
<dbReference type="AlphaFoldDB" id="A0A947GD03"/>
<dbReference type="CDD" id="cd00371">
    <property type="entry name" value="HMA"/>
    <property type="match status" value="1"/>
</dbReference>
<comment type="subcellular location">
    <subcellularLocation>
        <location evidence="1">Cell membrane</location>
        <topology evidence="1">Multi-pass membrane protein</topology>
    </subcellularLocation>
</comment>
<evidence type="ECO:0000256" key="12">
    <source>
        <dbReference type="ARBA" id="ARBA00022989"/>
    </source>
</evidence>
<evidence type="ECO:0000256" key="10">
    <source>
        <dbReference type="ARBA" id="ARBA00022842"/>
    </source>
</evidence>
<keyword evidence="12 15" id="KW-1133">Transmembrane helix</keyword>
<feature type="transmembrane region" description="Helical" evidence="15">
    <location>
        <begin position="371"/>
        <end position="391"/>
    </location>
</feature>
<comment type="similarity">
    <text evidence="2 15">Belongs to the cation transport ATPase (P-type) (TC 3.A.3) family. Type IB subfamily.</text>
</comment>
<keyword evidence="6 15" id="KW-0812">Transmembrane</keyword>
<dbReference type="Gene3D" id="3.40.50.1000">
    <property type="entry name" value="HAD superfamily/HAD-like"/>
    <property type="match status" value="1"/>
</dbReference>
<dbReference type="InterPro" id="IPR059000">
    <property type="entry name" value="ATPase_P-type_domA"/>
</dbReference>
<evidence type="ECO:0000256" key="3">
    <source>
        <dbReference type="ARBA" id="ARBA00022448"/>
    </source>
</evidence>
<keyword evidence="3" id="KW-0813">Transport</keyword>
<dbReference type="PROSITE" id="PS50846">
    <property type="entry name" value="HMA_2"/>
    <property type="match status" value="1"/>
</dbReference>
<dbReference type="Gene3D" id="3.30.70.100">
    <property type="match status" value="1"/>
</dbReference>
<dbReference type="GO" id="GO:0005507">
    <property type="term" value="F:copper ion binding"/>
    <property type="evidence" value="ECO:0007669"/>
    <property type="project" value="TreeGrafter"/>
</dbReference>
<dbReference type="PANTHER" id="PTHR43520:SF5">
    <property type="entry name" value="CATION-TRANSPORTING P-TYPE ATPASE-RELATED"/>
    <property type="match status" value="1"/>
</dbReference>
<dbReference type="GO" id="GO:0016887">
    <property type="term" value="F:ATP hydrolysis activity"/>
    <property type="evidence" value="ECO:0007669"/>
    <property type="project" value="InterPro"/>
</dbReference>
<dbReference type="InterPro" id="IPR018303">
    <property type="entry name" value="ATPase_P-typ_P_site"/>
</dbReference>
<evidence type="ECO:0000256" key="13">
    <source>
        <dbReference type="ARBA" id="ARBA00023065"/>
    </source>
</evidence>
<keyword evidence="14 15" id="KW-0472">Membrane</keyword>
<feature type="domain" description="HMA" evidence="16">
    <location>
        <begin position="33"/>
        <end position="99"/>
    </location>
</feature>
<proteinExistence type="inferred from homology"/>
<dbReference type="GO" id="GO:0005524">
    <property type="term" value="F:ATP binding"/>
    <property type="evidence" value="ECO:0007669"/>
    <property type="project" value="UniProtKB-UniRule"/>
</dbReference>
<feature type="transmembrane region" description="Helical" evidence="15">
    <location>
        <begin position="696"/>
        <end position="712"/>
    </location>
</feature>
<evidence type="ECO:0000256" key="9">
    <source>
        <dbReference type="ARBA" id="ARBA00022840"/>
    </source>
</evidence>
<evidence type="ECO:0000256" key="1">
    <source>
        <dbReference type="ARBA" id="ARBA00004651"/>
    </source>
</evidence>
<feature type="transmembrane region" description="Helical" evidence="15">
    <location>
        <begin position="190"/>
        <end position="208"/>
    </location>
</feature>
<dbReference type="SUPFAM" id="SSF56784">
    <property type="entry name" value="HAD-like"/>
    <property type="match status" value="1"/>
</dbReference>
<dbReference type="InterPro" id="IPR006121">
    <property type="entry name" value="HMA_dom"/>
</dbReference>
<evidence type="ECO:0000313" key="17">
    <source>
        <dbReference type="EMBL" id="MBT9291993.1"/>
    </source>
</evidence>
<protein>
    <submittedName>
        <fullName evidence="17">Cadmium-translocating P-type ATPase</fullName>
    </submittedName>
</protein>
<feature type="transmembrane region" description="Helical" evidence="15">
    <location>
        <begin position="116"/>
        <end position="141"/>
    </location>
</feature>
<dbReference type="Pfam" id="PF00702">
    <property type="entry name" value="Hydrolase"/>
    <property type="match status" value="1"/>
</dbReference>
<dbReference type="NCBIfam" id="TIGR01494">
    <property type="entry name" value="ATPase_P-type"/>
    <property type="match status" value="1"/>
</dbReference>
<sequence>MNAPVASPLVAEPLSPHVRDWSAFAEPRADGTVHMDLAVEGITCAACMSTIEHGLGVVPGVAKARLNLTTHRLAVDWDPAATDAGTVVRRLESLGYRAHPFDPARRSAEEEAEAKALLRAMAVAGFGAMNIMLLSVSVWAGNASDIEPVTRDFFHWLSALIALPIVAYAGRTFYRSAWRALRVGRTNMDVPISIGITLTVGLSLWQTMRSAEHAYFDSAVMLLFFLLLGRFLDHNMRRRTRSVAENLAALRADTALRMGPDGRLGEVPVSRIDPGDRVLVRAGERVPVDGIVEAGLSEIDQSLVTGETIAAPAAAGDRVYAGTMNLTGPLTVRVTAAEAGTLLDEVNKLLEAAAQAKSRYMQLADRVARRYAPVVHLTALVTFLGWLLAGAEVSEALVVAVSVLIITCPCALALAIPAVQVVTSGLLFRRGVLVHAGDAIERLAAADTIVFDKTGTLTLPEPSLIDAGGIDPAILERAGRLACASRHPLGIALAAAARATHAPETAREIAGSGVEAEIDGVLHRLGSPAFCGVSEADVAAVTAFHPDASLVAYRAGAAEPVLFAFRQGLRADAADVVARLVRAGYGIEILSGDRPDAVARAAAALGIDRWQAGLTPAGKIARLEALKAEGRRVLMVGDGLNDAPALAAAHVSLSLVTAVHLSQAAADAVFLGERLAPVADALAIARAAKAAMVQNLWISIVYNLIAVPVAIAGWVTPLIAALAMSGSSIVVTVNALRLRWGGTAPGPAPAETPAGGAAVAEAATGAGRF</sequence>
<name>A0A947GD03_9HYPH</name>
<feature type="transmembrane region" description="Helical" evidence="15">
    <location>
        <begin position="153"/>
        <end position="170"/>
    </location>
</feature>
<dbReference type="InterPro" id="IPR036163">
    <property type="entry name" value="HMA_dom_sf"/>
</dbReference>
<dbReference type="InterPro" id="IPR023214">
    <property type="entry name" value="HAD_sf"/>
</dbReference>
<dbReference type="InterPro" id="IPR008250">
    <property type="entry name" value="ATPase_P-typ_transduc_dom_A_sf"/>
</dbReference>
<evidence type="ECO:0000256" key="6">
    <source>
        <dbReference type="ARBA" id="ARBA00022692"/>
    </source>
</evidence>
<dbReference type="Pfam" id="PF00403">
    <property type="entry name" value="HMA"/>
    <property type="match status" value="1"/>
</dbReference>
<organism evidence="17 18">
    <name type="scientific">Prosthecodimorpha staleyi</name>
    <dbReference type="NCBI Taxonomy" id="2840188"/>
    <lineage>
        <taxon>Bacteria</taxon>
        <taxon>Pseudomonadati</taxon>
        <taxon>Pseudomonadota</taxon>
        <taxon>Alphaproteobacteria</taxon>
        <taxon>Hyphomicrobiales</taxon>
        <taxon>Ancalomicrobiaceae</taxon>
        <taxon>Prosthecodimorpha</taxon>
    </lineage>
</organism>
<evidence type="ECO:0000313" key="18">
    <source>
        <dbReference type="Proteomes" id="UP000766595"/>
    </source>
</evidence>
<dbReference type="EMBL" id="JAHHZF010000011">
    <property type="protein sequence ID" value="MBT9291993.1"/>
    <property type="molecule type" value="Genomic_DNA"/>
</dbReference>